<proteinExistence type="predicted"/>
<dbReference type="GO" id="GO:0016042">
    <property type="term" value="P:lipid catabolic process"/>
    <property type="evidence" value="ECO:0007669"/>
    <property type="project" value="UniProtKB-UniRule"/>
</dbReference>
<dbReference type="InterPro" id="IPR050301">
    <property type="entry name" value="NTE"/>
</dbReference>
<dbReference type="PROSITE" id="PS51635">
    <property type="entry name" value="PNPLA"/>
    <property type="match status" value="1"/>
</dbReference>
<gene>
    <name evidence="6" type="ORF">E9531_05170</name>
</gene>
<dbReference type="GO" id="GO:0016787">
    <property type="term" value="F:hydrolase activity"/>
    <property type="evidence" value="ECO:0007669"/>
    <property type="project" value="UniProtKB-UniRule"/>
</dbReference>
<keyword evidence="1 4" id="KW-0378">Hydrolase</keyword>
<dbReference type="InterPro" id="IPR002641">
    <property type="entry name" value="PNPLA_dom"/>
</dbReference>
<organism evidence="6 7">
    <name type="scientific">Lampropedia puyangensis</name>
    <dbReference type="NCBI Taxonomy" id="1330072"/>
    <lineage>
        <taxon>Bacteria</taxon>
        <taxon>Pseudomonadati</taxon>
        <taxon>Pseudomonadota</taxon>
        <taxon>Betaproteobacteria</taxon>
        <taxon>Burkholderiales</taxon>
        <taxon>Comamonadaceae</taxon>
        <taxon>Lampropedia</taxon>
    </lineage>
</organism>
<dbReference type="RefSeq" id="WP_136572680.1">
    <property type="nucleotide sequence ID" value="NZ_STFG01000003.1"/>
</dbReference>
<dbReference type="EMBL" id="STFG01000003">
    <property type="protein sequence ID" value="THU04115.1"/>
    <property type="molecule type" value="Genomic_DNA"/>
</dbReference>
<feature type="active site" description="Proton acceptor" evidence="4">
    <location>
        <position position="228"/>
    </location>
</feature>
<name>A0A4S8FBB7_9BURK</name>
<keyword evidence="2 4" id="KW-0442">Lipid degradation</keyword>
<feature type="short sequence motif" description="GXSXG" evidence="4">
    <location>
        <begin position="56"/>
        <end position="60"/>
    </location>
</feature>
<comment type="caution">
    <text evidence="6">The sequence shown here is derived from an EMBL/GenBank/DDBJ whole genome shotgun (WGS) entry which is preliminary data.</text>
</comment>
<comment type="caution">
    <text evidence="4">Lacks conserved residue(s) required for the propagation of feature annotation.</text>
</comment>
<dbReference type="AlphaFoldDB" id="A0A4S8FBB7"/>
<dbReference type="Pfam" id="PF01734">
    <property type="entry name" value="Patatin"/>
    <property type="match status" value="1"/>
</dbReference>
<keyword evidence="7" id="KW-1185">Reference proteome</keyword>
<keyword evidence="3 4" id="KW-0443">Lipid metabolism</keyword>
<sequence>MPSRRQYQQHAAQTALVFSGGGARAAYQVGVLKGIALLHAQQTAVFKPSPFGILVGTSAGAINLAALASGADDFEAAVARLEKTWASLTVDQVYRADSWSLIRTGARWLSLLSLGWALARWGRSQPQALLDNAPLASLLQQHIDLDRIPALIASGHLHSVAVSAFSYTSGRHITFYDSAARPQPWQRTQRLAAHTQLHYNHLLASAAIPFVFPAQAVAMPEGDAFFGDGSMRHAAPMAPAIHLGARRILVIGASRASPVSAAPTPDYVAAPSLAQIAGHALSSIFHDGLATDIERLTRINHTLSLMSPEQIAQSGLHSIESLVITPSQNIDHLAAQHMHHLPASIRALLGALGTNQDAKQLGQSALLSYLLFEAPFTQALMALGMQDTLQRSQEICAFLGWQWPEAIPAAQDSTPA</sequence>
<dbReference type="OrthoDB" id="9798773at2"/>
<dbReference type="SUPFAM" id="SSF52151">
    <property type="entry name" value="FabD/lysophospholipase-like"/>
    <property type="match status" value="1"/>
</dbReference>
<dbReference type="PANTHER" id="PTHR14226">
    <property type="entry name" value="NEUROPATHY TARGET ESTERASE/SWISS CHEESE D.MELANOGASTER"/>
    <property type="match status" value="1"/>
</dbReference>
<evidence type="ECO:0000313" key="6">
    <source>
        <dbReference type="EMBL" id="THU04115.1"/>
    </source>
</evidence>
<dbReference type="Proteomes" id="UP000308917">
    <property type="component" value="Unassembled WGS sequence"/>
</dbReference>
<dbReference type="PANTHER" id="PTHR14226:SF57">
    <property type="entry name" value="BLR7027 PROTEIN"/>
    <property type="match status" value="1"/>
</dbReference>
<accession>A0A4S8FBB7</accession>
<dbReference type="Gene3D" id="3.40.1090.10">
    <property type="entry name" value="Cytosolic phospholipase A2 catalytic domain"/>
    <property type="match status" value="1"/>
</dbReference>
<evidence type="ECO:0000256" key="4">
    <source>
        <dbReference type="PROSITE-ProRule" id="PRU01161"/>
    </source>
</evidence>
<evidence type="ECO:0000256" key="3">
    <source>
        <dbReference type="ARBA" id="ARBA00023098"/>
    </source>
</evidence>
<dbReference type="InterPro" id="IPR016035">
    <property type="entry name" value="Acyl_Trfase/lysoPLipase"/>
</dbReference>
<evidence type="ECO:0000256" key="2">
    <source>
        <dbReference type="ARBA" id="ARBA00022963"/>
    </source>
</evidence>
<reference evidence="6 7" key="1">
    <citation type="journal article" date="2015" name="Antonie Van Leeuwenhoek">
        <title>Lampropedia puyangensis sp. nov., isolated from symptomatic bark of Populus ? euramericana canker and emended description of Lampropedia hyalina (Ehrenberg 1832) Lee et al. 2004.</title>
        <authorList>
            <person name="Li Y."/>
            <person name="Wang T."/>
            <person name="Piao C.G."/>
            <person name="Wang L.F."/>
            <person name="Tian G.Z."/>
            <person name="Zhu T.H."/>
            <person name="Guo M.W."/>
        </authorList>
    </citation>
    <scope>NUCLEOTIDE SEQUENCE [LARGE SCALE GENOMIC DNA]</scope>
    <source>
        <strain evidence="6 7">2-bin</strain>
    </source>
</reference>
<protein>
    <submittedName>
        <fullName evidence="6">Patatin-like phospholipase family protein</fullName>
    </submittedName>
</protein>
<feature type="domain" description="PNPLA" evidence="5">
    <location>
        <begin position="16"/>
        <end position="241"/>
    </location>
</feature>
<evidence type="ECO:0000259" key="5">
    <source>
        <dbReference type="PROSITE" id="PS51635"/>
    </source>
</evidence>
<evidence type="ECO:0000256" key="1">
    <source>
        <dbReference type="ARBA" id="ARBA00022801"/>
    </source>
</evidence>
<evidence type="ECO:0000313" key="7">
    <source>
        <dbReference type="Proteomes" id="UP000308917"/>
    </source>
</evidence>
<feature type="active site" description="Nucleophile" evidence="4">
    <location>
        <position position="58"/>
    </location>
</feature>